<organism evidence="2 3">
    <name type="scientific">Strongyloides papillosus</name>
    <name type="common">Intestinal threadworm</name>
    <dbReference type="NCBI Taxonomy" id="174720"/>
    <lineage>
        <taxon>Eukaryota</taxon>
        <taxon>Metazoa</taxon>
        <taxon>Ecdysozoa</taxon>
        <taxon>Nematoda</taxon>
        <taxon>Chromadorea</taxon>
        <taxon>Rhabditida</taxon>
        <taxon>Tylenchina</taxon>
        <taxon>Panagrolaimomorpha</taxon>
        <taxon>Strongyloidoidea</taxon>
        <taxon>Strongyloididae</taxon>
        <taxon>Strongyloides</taxon>
    </lineage>
</organism>
<keyword evidence="1" id="KW-0472">Membrane</keyword>
<keyword evidence="1" id="KW-0812">Transmembrane</keyword>
<evidence type="ECO:0000313" key="2">
    <source>
        <dbReference type="Proteomes" id="UP000046392"/>
    </source>
</evidence>
<proteinExistence type="predicted"/>
<accession>A0A0N5BTP3</accession>
<keyword evidence="1" id="KW-1133">Transmembrane helix</keyword>
<sequence>MIINFYVPIIYIILACICVRYRFKFLTNELVYKFLADYTPILAQRLLTCINSKVVEMFLYSITRNALSYL</sequence>
<feature type="transmembrane region" description="Helical" evidence="1">
    <location>
        <begin position="6"/>
        <end position="23"/>
    </location>
</feature>
<evidence type="ECO:0000256" key="1">
    <source>
        <dbReference type="SAM" id="Phobius"/>
    </source>
</evidence>
<dbReference type="WBParaSite" id="SPAL_0000922000.1">
    <property type="protein sequence ID" value="SPAL_0000922000.1"/>
    <property type="gene ID" value="SPAL_0000922000"/>
</dbReference>
<dbReference type="Proteomes" id="UP000046392">
    <property type="component" value="Unplaced"/>
</dbReference>
<keyword evidence="2" id="KW-1185">Reference proteome</keyword>
<evidence type="ECO:0000313" key="3">
    <source>
        <dbReference type="WBParaSite" id="SPAL_0000922000.1"/>
    </source>
</evidence>
<name>A0A0N5BTP3_STREA</name>
<protein>
    <submittedName>
        <fullName evidence="3">CPXV160 protein</fullName>
    </submittedName>
</protein>
<dbReference type="AlphaFoldDB" id="A0A0N5BTP3"/>
<reference evidence="3" key="1">
    <citation type="submission" date="2017-02" db="UniProtKB">
        <authorList>
            <consortium name="WormBaseParasite"/>
        </authorList>
    </citation>
    <scope>IDENTIFICATION</scope>
</reference>